<comment type="similarity">
    <text evidence="2">Belongs to the FAD-binding oxidoreductase/transferase type 4 family.</text>
</comment>
<dbReference type="EMBL" id="AQQZ01000008">
    <property type="protein sequence ID" value="KNG92525.1"/>
    <property type="molecule type" value="Genomic_DNA"/>
</dbReference>
<dbReference type="GO" id="GO:0071949">
    <property type="term" value="F:FAD binding"/>
    <property type="evidence" value="ECO:0007669"/>
    <property type="project" value="InterPro"/>
</dbReference>
<reference evidence="9 10" key="1">
    <citation type="journal article" date="2015" name="Int. J. Syst. Evol. Microbiol.">
        <title>Aestuariivita atlantica sp. nov., isolated from deep sea sediment of the Atlantic Ocean.</title>
        <authorList>
            <person name="Li G."/>
            <person name="Lai Q."/>
            <person name="Du Y."/>
            <person name="Liu X."/>
            <person name="Sun F."/>
            <person name="Shao Z."/>
        </authorList>
    </citation>
    <scope>NUCLEOTIDE SEQUENCE [LARGE SCALE GENOMIC DNA]</scope>
    <source>
        <strain evidence="9 10">22II-S11-z3</strain>
    </source>
</reference>
<sequence length="456" mass="48365">MTIDTGLAALSPLLGERLSRSKPDLDAHATSETHFAPVRPDAVAYPETTDEVATIVATCAEHLCPVVGWGTGTALEGHALAIKGGLTVDFSRMDKVIEVSPENMTVRVQPGCTREALNLALRDTGLFFPVDPGANASLGGMAATRASGTTAVRYGTMRENVAGLEVVLADGRMIRAGGAVRKSSAGYDLTALMVGSEGTLGLITELTLRLHGQPEAISAAICAFATMEDAVAAVTDTIQMGVPMARIEFLDAATVRAFNAYAGEDMPACPHLMLEFHGSETQVAEQAQTFGEIAADHNGRGFRWSSHPEERRALWSMRHNGYYAILQSKPGHRALVTDVCVPLDRLAEAVDAAQTDIATSRIDGPILGHVGDGNFHAILLVKEDADLDEAHRLSDLMVRRALDMGGTATGEHGVGIGKLDYMAAEHGAGWDVMADIKRTLDPNNILNPGKLVRLNG</sequence>
<evidence type="ECO:0000256" key="7">
    <source>
        <dbReference type="ARBA" id="ARBA00038897"/>
    </source>
</evidence>
<evidence type="ECO:0000256" key="6">
    <source>
        <dbReference type="ARBA" id="ARBA00023002"/>
    </source>
</evidence>
<dbReference type="EC" id="1.1.2.4" evidence="7"/>
<protein>
    <recommendedName>
        <fullName evidence="7">D-lactate dehydrogenase (cytochrome)</fullName>
        <ecNumber evidence="7">1.1.2.4</ecNumber>
    </recommendedName>
</protein>
<dbReference type="FunFam" id="3.30.465.10:FF:000016">
    <property type="entry name" value="probable D-lactate dehydrogenase, mitochondrial"/>
    <property type="match status" value="1"/>
</dbReference>
<accession>A0A0L1JLA1</accession>
<dbReference type="FunFam" id="1.10.45.10:FF:000001">
    <property type="entry name" value="D-lactate dehydrogenase mitochondrial"/>
    <property type="match status" value="1"/>
</dbReference>
<organism evidence="9 10">
    <name type="scientific">Pseudaestuariivita atlantica</name>
    <dbReference type="NCBI Taxonomy" id="1317121"/>
    <lineage>
        <taxon>Bacteria</taxon>
        <taxon>Pseudomonadati</taxon>
        <taxon>Pseudomonadota</taxon>
        <taxon>Alphaproteobacteria</taxon>
        <taxon>Rhodobacterales</taxon>
        <taxon>Paracoccaceae</taxon>
        <taxon>Pseudaestuariivita</taxon>
    </lineage>
</organism>
<comment type="cofactor">
    <cofactor evidence="1">
        <name>FAD</name>
        <dbReference type="ChEBI" id="CHEBI:57692"/>
    </cofactor>
</comment>
<dbReference type="Gene3D" id="3.30.70.2740">
    <property type="match status" value="1"/>
</dbReference>
<dbReference type="InterPro" id="IPR016166">
    <property type="entry name" value="FAD-bd_PCMH"/>
</dbReference>
<dbReference type="OrthoDB" id="9811557at2"/>
<dbReference type="InterPro" id="IPR004113">
    <property type="entry name" value="FAD-bd_oxidored_4_C"/>
</dbReference>
<keyword evidence="5" id="KW-0809">Transit peptide</keyword>
<dbReference type="GO" id="GO:0004458">
    <property type="term" value="F:D-lactate dehydrogenase (cytochrome) activity"/>
    <property type="evidence" value="ECO:0007669"/>
    <property type="project" value="UniProtKB-EC"/>
</dbReference>
<dbReference type="SUPFAM" id="SSF55103">
    <property type="entry name" value="FAD-linked oxidases, C-terminal domain"/>
    <property type="match status" value="1"/>
</dbReference>
<evidence type="ECO:0000256" key="2">
    <source>
        <dbReference type="ARBA" id="ARBA00008000"/>
    </source>
</evidence>
<dbReference type="InterPro" id="IPR016169">
    <property type="entry name" value="FAD-bd_PCMH_sub2"/>
</dbReference>
<keyword evidence="3" id="KW-0285">Flavoprotein</keyword>
<dbReference type="InterPro" id="IPR016164">
    <property type="entry name" value="FAD-linked_Oxase-like_C"/>
</dbReference>
<dbReference type="PATRIC" id="fig|1317121.7.peg.3913"/>
<dbReference type="GO" id="GO:0008720">
    <property type="term" value="F:D-lactate dehydrogenase (NAD+) activity"/>
    <property type="evidence" value="ECO:0007669"/>
    <property type="project" value="TreeGrafter"/>
</dbReference>
<dbReference type="GO" id="GO:1903457">
    <property type="term" value="P:lactate catabolic process"/>
    <property type="evidence" value="ECO:0007669"/>
    <property type="project" value="TreeGrafter"/>
</dbReference>
<evidence type="ECO:0000256" key="5">
    <source>
        <dbReference type="ARBA" id="ARBA00022946"/>
    </source>
</evidence>
<dbReference type="SUPFAM" id="SSF56176">
    <property type="entry name" value="FAD-binding/transporter-associated domain-like"/>
    <property type="match status" value="1"/>
</dbReference>
<dbReference type="FunFam" id="3.30.70.2740:FF:000001">
    <property type="entry name" value="D-lactate dehydrogenase mitochondrial"/>
    <property type="match status" value="1"/>
</dbReference>
<dbReference type="STRING" id="1317121.ATO11_15945"/>
<dbReference type="AlphaFoldDB" id="A0A0L1JLA1"/>
<dbReference type="Pfam" id="PF01565">
    <property type="entry name" value="FAD_binding_4"/>
    <property type="match status" value="1"/>
</dbReference>
<keyword evidence="6" id="KW-0560">Oxidoreductase</keyword>
<dbReference type="PROSITE" id="PS51387">
    <property type="entry name" value="FAD_PCMH"/>
    <property type="match status" value="1"/>
</dbReference>
<keyword evidence="4" id="KW-0274">FAD</keyword>
<dbReference type="InterPro" id="IPR036318">
    <property type="entry name" value="FAD-bd_PCMH-like_sf"/>
</dbReference>
<dbReference type="PANTHER" id="PTHR11748:SF111">
    <property type="entry name" value="D-LACTATE DEHYDROGENASE, MITOCHONDRIAL-RELATED"/>
    <property type="match status" value="1"/>
</dbReference>
<evidence type="ECO:0000313" key="10">
    <source>
        <dbReference type="Proteomes" id="UP000036938"/>
    </source>
</evidence>
<dbReference type="RefSeq" id="WP_050531907.1">
    <property type="nucleotide sequence ID" value="NZ_AQQZ01000008.1"/>
</dbReference>
<evidence type="ECO:0000256" key="3">
    <source>
        <dbReference type="ARBA" id="ARBA00022630"/>
    </source>
</evidence>
<dbReference type="Proteomes" id="UP000036938">
    <property type="component" value="Unassembled WGS sequence"/>
</dbReference>
<evidence type="ECO:0000259" key="8">
    <source>
        <dbReference type="PROSITE" id="PS51387"/>
    </source>
</evidence>
<evidence type="ECO:0000313" key="9">
    <source>
        <dbReference type="EMBL" id="KNG92525.1"/>
    </source>
</evidence>
<evidence type="ECO:0000256" key="4">
    <source>
        <dbReference type="ARBA" id="ARBA00022827"/>
    </source>
</evidence>
<dbReference type="Gene3D" id="1.10.45.10">
    <property type="entry name" value="Vanillyl-alcohol Oxidase, Chain A, domain 4"/>
    <property type="match status" value="1"/>
</dbReference>
<proteinExistence type="inferred from homology"/>
<evidence type="ECO:0000256" key="1">
    <source>
        <dbReference type="ARBA" id="ARBA00001974"/>
    </source>
</evidence>
<name>A0A0L1JLA1_9RHOB</name>
<dbReference type="Pfam" id="PF02913">
    <property type="entry name" value="FAD-oxidase_C"/>
    <property type="match status" value="1"/>
</dbReference>
<dbReference type="InterPro" id="IPR006094">
    <property type="entry name" value="Oxid_FAD_bind_N"/>
</dbReference>
<feature type="domain" description="FAD-binding PCMH-type" evidence="8">
    <location>
        <begin position="35"/>
        <end position="213"/>
    </location>
</feature>
<dbReference type="PANTHER" id="PTHR11748">
    <property type="entry name" value="D-LACTATE DEHYDROGENASE"/>
    <property type="match status" value="1"/>
</dbReference>
<keyword evidence="10" id="KW-1185">Reference proteome</keyword>
<comment type="caution">
    <text evidence="9">The sequence shown here is derived from an EMBL/GenBank/DDBJ whole genome shotgun (WGS) entry which is preliminary data.</text>
</comment>
<dbReference type="InterPro" id="IPR016171">
    <property type="entry name" value="Vanillyl_alc_oxidase_C-sub2"/>
</dbReference>
<gene>
    <name evidence="9" type="ORF">ATO11_15945</name>
</gene>
<dbReference type="Gene3D" id="3.30.465.10">
    <property type="match status" value="1"/>
</dbReference>